<dbReference type="CDD" id="cd03301">
    <property type="entry name" value="ABC_MalK_N"/>
    <property type="match status" value="1"/>
</dbReference>
<dbReference type="InterPro" id="IPR015855">
    <property type="entry name" value="ABC_transpr_MalK-like"/>
</dbReference>
<name>A0ABS4W1N2_9PSEU</name>
<keyword evidence="2" id="KW-0547">Nucleotide-binding</keyword>
<dbReference type="SMART" id="SM00382">
    <property type="entry name" value="AAA"/>
    <property type="match status" value="1"/>
</dbReference>
<dbReference type="PANTHER" id="PTHR43875:SF1">
    <property type="entry name" value="OSMOPROTECTIVE COMPOUNDS UPTAKE ATP-BINDING PROTEIN GGTA"/>
    <property type="match status" value="1"/>
</dbReference>
<dbReference type="Pfam" id="PF17912">
    <property type="entry name" value="OB_MalK"/>
    <property type="match status" value="1"/>
</dbReference>
<dbReference type="InterPro" id="IPR047641">
    <property type="entry name" value="ABC_transpr_MalK/UgpC-like"/>
</dbReference>
<evidence type="ECO:0000256" key="1">
    <source>
        <dbReference type="ARBA" id="ARBA00022448"/>
    </source>
</evidence>
<dbReference type="EMBL" id="JAGINU010000001">
    <property type="protein sequence ID" value="MBP2370084.1"/>
    <property type="molecule type" value="Genomic_DNA"/>
</dbReference>
<keyword evidence="5" id="KW-0762">Sugar transport</keyword>
<dbReference type="PANTHER" id="PTHR43875">
    <property type="entry name" value="MALTODEXTRIN IMPORT ATP-BINDING PROTEIN MSMX"/>
    <property type="match status" value="1"/>
</dbReference>
<evidence type="ECO:0000313" key="5">
    <source>
        <dbReference type="EMBL" id="MBP2370084.1"/>
    </source>
</evidence>
<dbReference type="InterPro" id="IPR040582">
    <property type="entry name" value="OB_MalK-like"/>
</dbReference>
<dbReference type="Gene3D" id="2.40.50.100">
    <property type="match status" value="1"/>
</dbReference>
<accession>A0ABS4W1N2</accession>
<dbReference type="InterPro" id="IPR017871">
    <property type="entry name" value="ABC_transporter-like_CS"/>
</dbReference>
<dbReference type="InterPro" id="IPR027417">
    <property type="entry name" value="P-loop_NTPase"/>
</dbReference>
<keyword evidence="1" id="KW-0813">Transport</keyword>
<evidence type="ECO:0000256" key="2">
    <source>
        <dbReference type="ARBA" id="ARBA00022741"/>
    </source>
</evidence>
<evidence type="ECO:0000313" key="6">
    <source>
        <dbReference type="Proteomes" id="UP001519295"/>
    </source>
</evidence>
<evidence type="ECO:0000256" key="3">
    <source>
        <dbReference type="ARBA" id="ARBA00022840"/>
    </source>
</evidence>
<dbReference type="Proteomes" id="UP001519295">
    <property type="component" value="Unassembled WGS sequence"/>
</dbReference>
<protein>
    <submittedName>
        <fullName evidence="5">Multiple sugar transport system ATP-binding protein</fullName>
    </submittedName>
</protein>
<dbReference type="Gene3D" id="2.40.50.140">
    <property type="entry name" value="Nucleic acid-binding proteins"/>
    <property type="match status" value="1"/>
</dbReference>
<gene>
    <name evidence="5" type="ORF">JOF36_005780</name>
</gene>
<dbReference type="GO" id="GO:0005524">
    <property type="term" value="F:ATP binding"/>
    <property type="evidence" value="ECO:0007669"/>
    <property type="project" value="UniProtKB-KW"/>
</dbReference>
<feature type="domain" description="ABC transporter" evidence="4">
    <location>
        <begin position="4"/>
        <end position="236"/>
    </location>
</feature>
<dbReference type="SUPFAM" id="SSF52540">
    <property type="entry name" value="P-loop containing nucleoside triphosphate hydrolases"/>
    <property type="match status" value="1"/>
</dbReference>
<dbReference type="InterPro" id="IPR003439">
    <property type="entry name" value="ABC_transporter-like_ATP-bd"/>
</dbReference>
<dbReference type="Pfam" id="PF00005">
    <property type="entry name" value="ABC_tran"/>
    <property type="match status" value="1"/>
</dbReference>
<proteinExistence type="predicted"/>
<keyword evidence="6" id="KW-1185">Reference proteome</keyword>
<dbReference type="InterPro" id="IPR012340">
    <property type="entry name" value="NA-bd_OB-fold"/>
</dbReference>
<dbReference type="InterPro" id="IPR003593">
    <property type="entry name" value="AAA+_ATPase"/>
</dbReference>
<dbReference type="RefSeq" id="WP_210033070.1">
    <property type="nucleotide sequence ID" value="NZ_JAGINU010000001.1"/>
</dbReference>
<dbReference type="Gene3D" id="3.40.50.300">
    <property type="entry name" value="P-loop containing nucleotide triphosphate hydrolases"/>
    <property type="match status" value="1"/>
</dbReference>
<organism evidence="5 6">
    <name type="scientific">Pseudonocardia parietis</name>
    <dbReference type="NCBI Taxonomy" id="570936"/>
    <lineage>
        <taxon>Bacteria</taxon>
        <taxon>Bacillati</taxon>
        <taxon>Actinomycetota</taxon>
        <taxon>Actinomycetes</taxon>
        <taxon>Pseudonocardiales</taxon>
        <taxon>Pseudonocardiaceae</taxon>
        <taxon>Pseudonocardia</taxon>
    </lineage>
</organism>
<evidence type="ECO:0000259" key="4">
    <source>
        <dbReference type="PROSITE" id="PS50893"/>
    </source>
</evidence>
<dbReference type="PROSITE" id="PS50893">
    <property type="entry name" value="ABC_TRANSPORTER_2"/>
    <property type="match status" value="1"/>
</dbReference>
<dbReference type="PROSITE" id="PS00211">
    <property type="entry name" value="ABC_TRANSPORTER_1"/>
    <property type="match status" value="1"/>
</dbReference>
<sequence length="375" mass="40099">MADVVFDQASRIYTAGAKPAVDRLDLTVSDGEFVVLVGPSGSGKSTALRMLAGLEEIDGGAIRIDGENMVGVPPKDRDIAMVFQNYALYPNKTVGENIAFPLRMAGVEKSVQAEKVREAAAILGLTDYLDRKPRALSGGQRQRVAMGRAIVREPRVFLMDEPLSNLDAKMRVSTRTEIASLQRRLGVTTVYVTHDQVEAMTMGDRVALLADGKLQQFATPADLYDRPANAFVAGFIGSPSMNLFTVPLTERGVRLAGREVALPRDVRATIGAQRITEVTLGIRPEQWSVGAGGGEGIPARVDVVEELGSDAFLYGVLAEATGDLSDHSSALSGSGEDTVVVRTAGRSGVRRGDRVALTPSVEGLHLFHPESGERL</sequence>
<dbReference type="SUPFAM" id="SSF50331">
    <property type="entry name" value="MOP-like"/>
    <property type="match status" value="1"/>
</dbReference>
<comment type="caution">
    <text evidence="5">The sequence shown here is derived from an EMBL/GenBank/DDBJ whole genome shotgun (WGS) entry which is preliminary data.</text>
</comment>
<dbReference type="InterPro" id="IPR008995">
    <property type="entry name" value="Mo/tungstate-bd_C_term_dom"/>
</dbReference>
<keyword evidence="3 5" id="KW-0067">ATP-binding</keyword>
<reference evidence="5 6" key="1">
    <citation type="submission" date="2021-03" db="EMBL/GenBank/DDBJ databases">
        <title>Sequencing the genomes of 1000 actinobacteria strains.</title>
        <authorList>
            <person name="Klenk H.-P."/>
        </authorList>
    </citation>
    <scope>NUCLEOTIDE SEQUENCE [LARGE SCALE GENOMIC DNA]</scope>
    <source>
        <strain evidence="5 6">DSM 45256</strain>
    </source>
</reference>